<name>A0A8X8WIX8_SALSN</name>
<evidence type="ECO:0000256" key="1">
    <source>
        <dbReference type="ARBA" id="ARBA00004413"/>
    </source>
</evidence>
<dbReference type="InterPro" id="IPR010369">
    <property type="entry name" value="SOK"/>
</dbReference>
<comment type="similarity">
    <text evidence="7">Belongs to the SOSEKI family.</text>
</comment>
<evidence type="ECO:0000259" key="9">
    <source>
        <dbReference type="Pfam" id="PF06136"/>
    </source>
</evidence>
<evidence type="ECO:0000256" key="2">
    <source>
        <dbReference type="ARBA" id="ARBA00022473"/>
    </source>
</evidence>
<evidence type="ECO:0000256" key="7">
    <source>
        <dbReference type="ARBA" id="ARBA00024211"/>
    </source>
</evidence>
<proteinExistence type="inferred from homology"/>
<keyword evidence="2" id="KW-0217">Developmental protein</keyword>
<evidence type="ECO:0000256" key="8">
    <source>
        <dbReference type="SAM" id="MobiDB-lite"/>
    </source>
</evidence>
<dbReference type="PANTHER" id="PTHR31083">
    <property type="entry name" value="UPSTREAM OF FLC PROTEIN (DUF966)"/>
    <property type="match status" value="1"/>
</dbReference>
<dbReference type="GO" id="GO:0005886">
    <property type="term" value="C:plasma membrane"/>
    <property type="evidence" value="ECO:0007669"/>
    <property type="project" value="UniProtKB-SubCell"/>
</dbReference>
<evidence type="ECO:0000256" key="4">
    <source>
        <dbReference type="ARBA" id="ARBA00022618"/>
    </source>
</evidence>
<dbReference type="GO" id="GO:0051258">
    <property type="term" value="P:protein polymerization"/>
    <property type="evidence" value="ECO:0007669"/>
    <property type="project" value="UniProtKB-ARBA"/>
</dbReference>
<reference evidence="10" key="2">
    <citation type="submission" date="2020-08" db="EMBL/GenBank/DDBJ databases">
        <title>Plant Genome Project.</title>
        <authorList>
            <person name="Zhang R.-G."/>
        </authorList>
    </citation>
    <scope>NUCLEOTIDE SEQUENCE</scope>
    <source>
        <strain evidence="10">Huo1</strain>
        <tissue evidence="10">Leaf</tissue>
    </source>
</reference>
<gene>
    <name evidence="10" type="ORF">SASPL_145680</name>
</gene>
<reference evidence="10" key="1">
    <citation type="submission" date="2018-01" db="EMBL/GenBank/DDBJ databases">
        <authorList>
            <person name="Mao J.F."/>
        </authorList>
    </citation>
    <scope>NUCLEOTIDE SEQUENCE</scope>
    <source>
        <strain evidence="10">Huo1</strain>
        <tissue evidence="10">Leaf</tissue>
    </source>
</reference>
<protein>
    <recommendedName>
        <fullName evidence="9">SOSEKI DIX-like domain-containing protein</fullName>
    </recommendedName>
</protein>
<comment type="subcellular location">
    <subcellularLocation>
        <location evidence="1">Cell membrane</location>
        <topology evidence="1">Peripheral membrane protein</topology>
        <orientation evidence="1">Cytoplasmic side</orientation>
    </subcellularLocation>
</comment>
<dbReference type="PANTHER" id="PTHR31083:SF5">
    <property type="entry name" value="PROTEIN SOSEKI 1"/>
    <property type="match status" value="1"/>
</dbReference>
<dbReference type="AlphaFoldDB" id="A0A8X8WIX8"/>
<keyword evidence="4" id="KW-0132">Cell division</keyword>
<evidence type="ECO:0000256" key="5">
    <source>
        <dbReference type="ARBA" id="ARBA00023136"/>
    </source>
</evidence>
<keyword evidence="3" id="KW-1003">Cell membrane</keyword>
<dbReference type="EMBL" id="PNBA02000017">
    <property type="protein sequence ID" value="KAG6395088.1"/>
    <property type="molecule type" value="Genomic_DNA"/>
</dbReference>
<comment type="caution">
    <text evidence="10">The sequence shown here is derived from an EMBL/GenBank/DDBJ whole genome shotgun (WGS) entry which is preliminary data.</text>
</comment>
<feature type="region of interest" description="Disordered" evidence="8">
    <location>
        <begin position="79"/>
        <end position="121"/>
    </location>
</feature>
<evidence type="ECO:0000313" key="10">
    <source>
        <dbReference type="EMBL" id="KAG6395088.1"/>
    </source>
</evidence>
<organism evidence="10">
    <name type="scientific">Salvia splendens</name>
    <name type="common">Scarlet sage</name>
    <dbReference type="NCBI Taxonomy" id="180675"/>
    <lineage>
        <taxon>Eukaryota</taxon>
        <taxon>Viridiplantae</taxon>
        <taxon>Streptophyta</taxon>
        <taxon>Embryophyta</taxon>
        <taxon>Tracheophyta</taxon>
        <taxon>Spermatophyta</taxon>
        <taxon>Magnoliopsida</taxon>
        <taxon>eudicotyledons</taxon>
        <taxon>Gunneridae</taxon>
        <taxon>Pentapetalae</taxon>
        <taxon>asterids</taxon>
        <taxon>lamiids</taxon>
        <taxon>Lamiales</taxon>
        <taxon>Lamiaceae</taxon>
        <taxon>Nepetoideae</taxon>
        <taxon>Mentheae</taxon>
        <taxon>Salviinae</taxon>
        <taxon>Salvia</taxon>
        <taxon>Salvia subgen. Calosphace</taxon>
        <taxon>core Calosphace</taxon>
    </lineage>
</organism>
<keyword evidence="5" id="KW-0472">Membrane</keyword>
<feature type="domain" description="SOSEKI DIX-like" evidence="9">
    <location>
        <begin position="9"/>
        <end position="40"/>
    </location>
</feature>
<feature type="compositionally biased region" description="Basic and acidic residues" evidence="8">
    <location>
        <begin position="103"/>
        <end position="113"/>
    </location>
</feature>
<keyword evidence="6" id="KW-0131">Cell cycle</keyword>
<dbReference type="Proteomes" id="UP000298416">
    <property type="component" value="Unassembled WGS sequence"/>
</dbReference>
<dbReference type="Pfam" id="PF06136">
    <property type="entry name" value="SOK"/>
    <property type="match status" value="1"/>
</dbReference>
<accession>A0A8X8WIX8</accession>
<evidence type="ECO:0000256" key="3">
    <source>
        <dbReference type="ARBA" id="ARBA00022475"/>
    </source>
</evidence>
<keyword evidence="11" id="KW-1185">Reference proteome</keyword>
<evidence type="ECO:0000256" key="6">
    <source>
        <dbReference type="ARBA" id="ARBA00023306"/>
    </source>
</evidence>
<evidence type="ECO:0000313" key="11">
    <source>
        <dbReference type="Proteomes" id="UP000298416"/>
    </source>
</evidence>
<dbReference type="InterPro" id="IPR048351">
    <property type="entry name" value="SOK_DIX"/>
</dbReference>
<sequence>MERKRETMRYKTGYVWQDLLDDDLITPISDNEYVLKGSEISSINVKEYPYTEEKCGSNKKDELSLENQTQLTDALVDVSTKPPSEIEEESPSFGSETSTFTDDSGKAEMEKSSDTVTQEKPTVKEKVSRLVPFYSTLLMRRSKNIAVDEKSVASTAPEAEAGAVAVESCKNVASSEPQCTKSKSSKSNLLKSLITCGEIGTKDSAVLPVKTQNKPLLSTCSSEVENVRSDALCRRDSGFGGSQRVFGNFNWTQRDFSRRRSVDGIEDLKWSYSSKSAEQKAACAAAYKPMSGPNCSQCGKVFKPEKMHAHMKSCKGMKAMSKCGAADKP</sequence>
<dbReference type="GO" id="GO:0051301">
    <property type="term" value="P:cell division"/>
    <property type="evidence" value="ECO:0007669"/>
    <property type="project" value="UniProtKB-KW"/>
</dbReference>